<sequence>MVKRFSIKSFIGLLLVGLGVVGWQSWNWWVWASAPPLPTATAPDQNPINLSIPPGTSAQEIGQYLEKLGVIRSAQAWNLWTRWLLFQNSSGGFQAGTYQLSKSEPMQSIATKIWEGDVAELSFTIPEGWSIQEMAQYFEQQNFFSAQAFIDATNQVSTAEYPWIPTTTLVAGFPRLEGYLFPDTYQIPLGEGVKPEVVVRQMLDRFEQVALPIYQQQQGKTNLSLAEWVTLGSIVEKEAVIPTERARISGVFHNRLRKQMPLASDPTVEYAFGIKQTPDRPLTYAQVGTPSPYNTYVNPGLPPAPIASPGKASLEATLNPEATDYLYFVARYDGTHVFSRTLAEHQAAQNTIHDQREATKSPTQ</sequence>
<name>A0A832H748_9CYAN</name>
<evidence type="ECO:0000256" key="6">
    <source>
        <dbReference type="ARBA" id="ARBA00023316"/>
    </source>
</evidence>
<gene>
    <name evidence="7 8" type="primary">mltG</name>
    <name evidence="8" type="ORF">ENR47_05535</name>
</gene>
<evidence type="ECO:0000256" key="3">
    <source>
        <dbReference type="ARBA" id="ARBA00022989"/>
    </source>
</evidence>
<evidence type="ECO:0000256" key="7">
    <source>
        <dbReference type="HAMAP-Rule" id="MF_02065"/>
    </source>
</evidence>
<dbReference type="GO" id="GO:0005886">
    <property type="term" value="C:plasma membrane"/>
    <property type="evidence" value="ECO:0007669"/>
    <property type="project" value="UniProtKB-UniRule"/>
</dbReference>
<dbReference type="CDD" id="cd08010">
    <property type="entry name" value="MltG_like"/>
    <property type="match status" value="1"/>
</dbReference>
<dbReference type="AlphaFoldDB" id="A0A832H748"/>
<keyword evidence="4 7" id="KW-0472">Membrane</keyword>
<keyword evidence="6 7" id="KW-0961">Cell wall biogenesis/degradation</keyword>
<comment type="similarity">
    <text evidence="7">Belongs to the transglycosylase MltG family.</text>
</comment>
<evidence type="ECO:0000256" key="5">
    <source>
        <dbReference type="ARBA" id="ARBA00023239"/>
    </source>
</evidence>
<keyword evidence="1 7" id="KW-1003">Cell membrane</keyword>
<dbReference type="InterPro" id="IPR003770">
    <property type="entry name" value="MLTG-like"/>
</dbReference>
<feature type="site" description="Important for catalytic activity" evidence="7">
    <location>
        <position position="238"/>
    </location>
</feature>
<dbReference type="EMBL" id="DSRD01000359">
    <property type="protein sequence ID" value="HGW93730.1"/>
    <property type="molecule type" value="Genomic_DNA"/>
</dbReference>
<dbReference type="NCBIfam" id="TIGR00247">
    <property type="entry name" value="endolytic transglycosylase MltG"/>
    <property type="match status" value="1"/>
</dbReference>
<dbReference type="HAMAP" id="MF_02065">
    <property type="entry name" value="MltG"/>
    <property type="match status" value="1"/>
</dbReference>
<protein>
    <recommendedName>
        <fullName evidence="7">Endolytic murein transglycosylase</fullName>
        <ecNumber evidence="7">4.2.2.29</ecNumber>
    </recommendedName>
    <alternativeName>
        <fullName evidence="7">Peptidoglycan lytic transglycosylase</fullName>
    </alternativeName>
    <alternativeName>
        <fullName evidence="7">Peptidoglycan polymerization terminase</fullName>
    </alternativeName>
</protein>
<evidence type="ECO:0000256" key="4">
    <source>
        <dbReference type="ARBA" id="ARBA00023136"/>
    </source>
</evidence>
<accession>A0A832H748</accession>
<comment type="catalytic activity">
    <reaction evidence="7">
        <text>a peptidoglycan chain = a peptidoglycan chain with N-acetyl-1,6-anhydromuramyl-[peptide] at the reducing end + a peptidoglycan chain with N-acetylglucosamine at the non-reducing end.</text>
        <dbReference type="EC" id="4.2.2.29"/>
    </reaction>
</comment>
<keyword evidence="2 7" id="KW-0812">Transmembrane</keyword>
<dbReference type="EC" id="4.2.2.29" evidence="7"/>
<dbReference type="PANTHER" id="PTHR30518">
    <property type="entry name" value="ENDOLYTIC MUREIN TRANSGLYCOSYLASE"/>
    <property type="match status" value="1"/>
</dbReference>
<keyword evidence="5 7" id="KW-0456">Lyase</keyword>
<evidence type="ECO:0000313" key="8">
    <source>
        <dbReference type="EMBL" id="HGW93730.1"/>
    </source>
</evidence>
<evidence type="ECO:0000256" key="1">
    <source>
        <dbReference type="ARBA" id="ARBA00022475"/>
    </source>
</evidence>
<keyword evidence="3 7" id="KW-1133">Transmembrane helix</keyword>
<dbReference type="GO" id="GO:0009252">
    <property type="term" value="P:peptidoglycan biosynthetic process"/>
    <property type="evidence" value="ECO:0007669"/>
    <property type="project" value="UniProtKB-UniRule"/>
</dbReference>
<comment type="caution">
    <text evidence="8">The sequence shown here is derived from an EMBL/GenBank/DDBJ whole genome shotgun (WGS) entry which is preliminary data.</text>
</comment>
<comment type="function">
    <text evidence="7">Functions as a peptidoglycan terminase that cleaves nascent peptidoglycan strands endolytically to terminate their elongation.</text>
</comment>
<organism evidence="8">
    <name type="scientific">Oscillatoriales cyanobacterium SpSt-402</name>
    <dbReference type="NCBI Taxonomy" id="2282168"/>
    <lineage>
        <taxon>Bacteria</taxon>
        <taxon>Bacillati</taxon>
        <taxon>Cyanobacteriota</taxon>
        <taxon>Cyanophyceae</taxon>
        <taxon>Oscillatoriophycideae</taxon>
        <taxon>Oscillatoriales</taxon>
    </lineage>
</organism>
<evidence type="ECO:0000256" key="2">
    <source>
        <dbReference type="ARBA" id="ARBA00022692"/>
    </source>
</evidence>
<dbReference type="Gene3D" id="3.30.160.60">
    <property type="entry name" value="Classic Zinc Finger"/>
    <property type="match status" value="1"/>
</dbReference>
<dbReference type="PANTHER" id="PTHR30518:SF2">
    <property type="entry name" value="ENDOLYTIC MUREIN TRANSGLYCOSYLASE"/>
    <property type="match status" value="1"/>
</dbReference>
<dbReference type="Pfam" id="PF02618">
    <property type="entry name" value="YceG"/>
    <property type="match status" value="1"/>
</dbReference>
<dbReference type="GO" id="GO:0071555">
    <property type="term" value="P:cell wall organization"/>
    <property type="evidence" value="ECO:0007669"/>
    <property type="project" value="UniProtKB-KW"/>
</dbReference>
<dbReference type="GO" id="GO:0008932">
    <property type="term" value="F:lytic endotransglycosylase activity"/>
    <property type="evidence" value="ECO:0007669"/>
    <property type="project" value="UniProtKB-UniRule"/>
</dbReference>
<dbReference type="Gene3D" id="3.30.1490.480">
    <property type="entry name" value="Endolytic murein transglycosylase"/>
    <property type="match status" value="1"/>
</dbReference>
<reference evidence="8" key="1">
    <citation type="journal article" date="2020" name="mSystems">
        <title>Genome- and Community-Level Interaction Insights into Carbon Utilization and Element Cycling Functions of Hydrothermarchaeota in Hydrothermal Sediment.</title>
        <authorList>
            <person name="Zhou Z."/>
            <person name="Liu Y."/>
            <person name="Xu W."/>
            <person name="Pan J."/>
            <person name="Luo Z.H."/>
            <person name="Li M."/>
        </authorList>
    </citation>
    <scope>NUCLEOTIDE SEQUENCE [LARGE SCALE GENOMIC DNA]</scope>
    <source>
        <strain evidence="8">SpSt-402</strain>
    </source>
</reference>
<proteinExistence type="inferred from homology"/>